<dbReference type="SUPFAM" id="SSF51735">
    <property type="entry name" value="NAD(P)-binding Rossmann-fold domains"/>
    <property type="match status" value="1"/>
</dbReference>
<evidence type="ECO:0000313" key="1">
    <source>
        <dbReference type="EMBL" id="BDY32923.1"/>
    </source>
</evidence>
<dbReference type="GO" id="GO:0005737">
    <property type="term" value="C:cytoplasm"/>
    <property type="evidence" value="ECO:0007669"/>
    <property type="project" value="TreeGrafter"/>
</dbReference>
<evidence type="ECO:0000313" key="2">
    <source>
        <dbReference type="Proteomes" id="UP001241092"/>
    </source>
</evidence>
<organism evidence="1 2">
    <name type="scientific">Mycolicibacterium mageritense</name>
    <name type="common">Mycobacterium mageritense</name>
    <dbReference type="NCBI Taxonomy" id="53462"/>
    <lineage>
        <taxon>Bacteria</taxon>
        <taxon>Bacillati</taxon>
        <taxon>Actinomycetota</taxon>
        <taxon>Actinomycetes</taxon>
        <taxon>Mycobacteriales</taxon>
        <taxon>Mycobacteriaceae</taxon>
        <taxon>Mycolicibacterium</taxon>
    </lineage>
</organism>
<dbReference type="GO" id="GO:0016491">
    <property type="term" value="F:oxidoreductase activity"/>
    <property type="evidence" value="ECO:0007669"/>
    <property type="project" value="UniProtKB-KW"/>
</dbReference>
<dbReference type="EMBL" id="AP027452">
    <property type="protein sequence ID" value="BDY32923.1"/>
    <property type="molecule type" value="Genomic_DNA"/>
</dbReference>
<dbReference type="PANTHER" id="PTHR13812:SF19">
    <property type="entry name" value="KETIMINE REDUCTASE MU-CRYSTALLIN"/>
    <property type="match status" value="1"/>
</dbReference>
<dbReference type="Gene3D" id="3.40.50.720">
    <property type="entry name" value="NAD(P)-binding Rossmann-like Domain"/>
    <property type="match status" value="1"/>
</dbReference>
<gene>
    <name evidence="1" type="primary">arcB</name>
    <name evidence="1" type="ORF">hbim_06895</name>
</gene>
<dbReference type="Pfam" id="PF02423">
    <property type="entry name" value="OCD_Mu_crystall"/>
    <property type="match status" value="1"/>
</dbReference>
<dbReference type="RefSeq" id="WP_276823067.1">
    <property type="nucleotide sequence ID" value="NZ_AP027452.1"/>
</dbReference>
<dbReference type="Proteomes" id="UP001241092">
    <property type="component" value="Chromosome"/>
</dbReference>
<proteinExistence type="predicted"/>
<keyword evidence="1" id="KW-0560">Oxidoreductase</keyword>
<dbReference type="PIRSF" id="PIRSF001439">
    <property type="entry name" value="CryM"/>
    <property type="match status" value="1"/>
</dbReference>
<dbReference type="InterPro" id="IPR003462">
    <property type="entry name" value="ODC_Mu_crystall"/>
</dbReference>
<name>A0AAI8XSE4_MYCME</name>
<protein>
    <submittedName>
        <fullName evidence="1">Delta(1)-pyrroline-2-carboxylate reductase</fullName>
        <ecNumber evidence="1">1.5.1.49</ecNumber>
    </submittedName>
</protein>
<reference evidence="1" key="1">
    <citation type="submission" date="2023-03" db="EMBL/GenBank/DDBJ databases">
        <title>Draft genome sequence of a Mycolicibacterium mageritense strain H4_3_1 isolated from a hybrid biological-inorganic system reactor.</title>
        <authorList>
            <person name="Feng X."/>
            <person name="Kazama D."/>
            <person name="Sato K."/>
            <person name="Kobayashi H."/>
        </authorList>
    </citation>
    <scope>NUCLEOTIDE SEQUENCE</scope>
    <source>
        <strain evidence="1">H4_3_1</strain>
    </source>
</reference>
<dbReference type="PANTHER" id="PTHR13812">
    <property type="entry name" value="KETIMINE REDUCTASE MU-CRYSTALLIN"/>
    <property type="match status" value="1"/>
</dbReference>
<dbReference type="InterPro" id="IPR036291">
    <property type="entry name" value="NAD(P)-bd_dom_sf"/>
</dbReference>
<dbReference type="EC" id="1.5.1.49" evidence="1"/>
<sequence length="322" mass="33038">MTGLQLLGPRVVAEVFDLELAYASQVEAFTKLAEGRAWQPDKIGGGHADDQSTVFCYAARLDRESGPISKFGSVNPANLGTGLPTIHAAVVLLHPDTGVPVAVLDGTAITARRTAAASAVAVSALGRTGEHIAVLGAGQQGVAHIRALHAALPHGKFHVWCPDVAQRNGVADALADEGLPVAVAASARAAISGADIVIAATSATSPLFDANDLPASALVVSVGCFEEHRCEIGPDTLLRSRTVVVDHAPTALAHCGPVVETARQGRDLGVVELGAILTGQVRVPTSGLTSYLSVGLGVQDAAAAWAIYRRAEDLGLGITVDW</sequence>
<accession>A0AAI8XSE4</accession>
<dbReference type="AlphaFoldDB" id="A0AAI8XSE4"/>
<dbReference type="Gene3D" id="3.30.1780.10">
    <property type="entry name" value="ornithine cyclodeaminase, domain 1"/>
    <property type="match status" value="1"/>
</dbReference>
<dbReference type="InterPro" id="IPR023401">
    <property type="entry name" value="ODC_N"/>
</dbReference>